<keyword evidence="2" id="KW-0732">Signal</keyword>
<keyword evidence="1" id="KW-0812">Transmembrane</keyword>
<gene>
    <name evidence="3" type="ORF">F5891DRAFT_1279217</name>
</gene>
<evidence type="ECO:0000256" key="2">
    <source>
        <dbReference type="SAM" id="SignalP"/>
    </source>
</evidence>
<evidence type="ECO:0000256" key="1">
    <source>
        <dbReference type="SAM" id="Phobius"/>
    </source>
</evidence>
<evidence type="ECO:0000313" key="3">
    <source>
        <dbReference type="EMBL" id="KAG1899077.1"/>
    </source>
</evidence>
<feature type="transmembrane region" description="Helical" evidence="1">
    <location>
        <begin position="31"/>
        <end position="51"/>
    </location>
</feature>
<dbReference type="RefSeq" id="XP_041224653.1">
    <property type="nucleotide sequence ID" value="XM_041370347.1"/>
</dbReference>
<name>A0AAD4E3T4_9AGAM</name>
<sequence length="82" mass="7997">MNLKSLTLLLTAAAVPQVVVAGPCLYAICQAGCIGLVVTCYAGAGFTLVVAPPLAGPAVIACNVAFGGCTLACAALMFAPTP</sequence>
<accession>A0AAD4E3T4</accession>
<dbReference type="GeneID" id="64664645"/>
<dbReference type="PANTHER" id="PTHR37475:SF1">
    <property type="entry name" value="ZYGOTE-SPECIFIC PROTEIN"/>
    <property type="match status" value="1"/>
</dbReference>
<keyword evidence="1" id="KW-0472">Membrane</keyword>
<dbReference type="AlphaFoldDB" id="A0AAD4E3T4"/>
<dbReference type="EMBL" id="JABBWK010000035">
    <property type="protein sequence ID" value="KAG1899077.1"/>
    <property type="molecule type" value="Genomic_DNA"/>
</dbReference>
<reference evidence="3" key="1">
    <citation type="journal article" date="2020" name="New Phytol.">
        <title>Comparative genomics reveals dynamic genome evolution in host specialist ectomycorrhizal fungi.</title>
        <authorList>
            <person name="Lofgren L.A."/>
            <person name="Nguyen N.H."/>
            <person name="Vilgalys R."/>
            <person name="Ruytinx J."/>
            <person name="Liao H.L."/>
            <person name="Branco S."/>
            <person name="Kuo A."/>
            <person name="LaButti K."/>
            <person name="Lipzen A."/>
            <person name="Andreopoulos W."/>
            <person name="Pangilinan J."/>
            <person name="Riley R."/>
            <person name="Hundley H."/>
            <person name="Na H."/>
            <person name="Barry K."/>
            <person name="Grigoriev I.V."/>
            <person name="Stajich J.E."/>
            <person name="Kennedy P.G."/>
        </authorList>
    </citation>
    <scope>NUCLEOTIDE SEQUENCE</scope>
    <source>
        <strain evidence="3">FC203</strain>
    </source>
</reference>
<feature type="chain" id="PRO_5041974829" evidence="2">
    <location>
        <begin position="22"/>
        <end position="82"/>
    </location>
</feature>
<keyword evidence="1" id="KW-1133">Transmembrane helix</keyword>
<organism evidence="3 4">
    <name type="scientific">Suillus fuscotomentosus</name>
    <dbReference type="NCBI Taxonomy" id="1912939"/>
    <lineage>
        <taxon>Eukaryota</taxon>
        <taxon>Fungi</taxon>
        <taxon>Dikarya</taxon>
        <taxon>Basidiomycota</taxon>
        <taxon>Agaricomycotina</taxon>
        <taxon>Agaricomycetes</taxon>
        <taxon>Agaricomycetidae</taxon>
        <taxon>Boletales</taxon>
        <taxon>Suillineae</taxon>
        <taxon>Suillaceae</taxon>
        <taxon>Suillus</taxon>
    </lineage>
</organism>
<dbReference type="Proteomes" id="UP001195769">
    <property type="component" value="Unassembled WGS sequence"/>
</dbReference>
<evidence type="ECO:0000313" key="4">
    <source>
        <dbReference type="Proteomes" id="UP001195769"/>
    </source>
</evidence>
<proteinExistence type="predicted"/>
<feature type="transmembrane region" description="Helical" evidence="1">
    <location>
        <begin position="58"/>
        <end position="79"/>
    </location>
</feature>
<feature type="signal peptide" evidence="2">
    <location>
        <begin position="1"/>
        <end position="21"/>
    </location>
</feature>
<comment type="caution">
    <text evidence="3">The sequence shown here is derived from an EMBL/GenBank/DDBJ whole genome shotgun (WGS) entry which is preliminary data.</text>
</comment>
<keyword evidence="4" id="KW-1185">Reference proteome</keyword>
<protein>
    <submittedName>
        <fullName evidence="3">Uncharacterized protein</fullName>
    </submittedName>
</protein>
<dbReference type="PANTHER" id="PTHR37475">
    <property type="entry name" value="ZYGOTE-SPECIFIC CLASS V COPY B GENE PROTEIN"/>
    <property type="match status" value="1"/>
</dbReference>